<comment type="caution">
    <text evidence="1">The sequence shown here is derived from an EMBL/GenBank/DDBJ whole genome shotgun (WGS) entry which is preliminary data.</text>
</comment>
<dbReference type="EMBL" id="JAAALK010000283">
    <property type="protein sequence ID" value="KAG8069810.1"/>
    <property type="molecule type" value="Genomic_DNA"/>
</dbReference>
<gene>
    <name evidence="1" type="ORF">GUJ93_ZPchr0006g42111</name>
</gene>
<dbReference type="Proteomes" id="UP000729402">
    <property type="component" value="Unassembled WGS sequence"/>
</dbReference>
<reference evidence="1" key="2">
    <citation type="submission" date="2021-02" db="EMBL/GenBank/DDBJ databases">
        <authorList>
            <person name="Kimball J.A."/>
            <person name="Haas M.W."/>
            <person name="Macchietto M."/>
            <person name="Kono T."/>
            <person name="Duquette J."/>
            <person name="Shao M."/>
        </authorList>
    </citation>
    <scope>NUCLEOTIDE SEQUENCE</scope>
    <source>
        <tissue evidence="1">Fresh leaf tissue</tissue>
    </source>
</reference>
<accession>A0A8J5VJ93</accession>
<reference evidence="1" key="1">
    <citation type="journal article" date="2021" name="bioRxiv">
        <title>Whole Genome Assembly and Annotation of Northern Wild Rice, Zizania palustris L., Supports a Whole Genome Duplication in the Zizania Genus.</title>
        <authorList>
            <person name="Haas M."/>
            <person name="Kono T."/>
            <person name="Macchietto M."/>
            <person name="Millas R."/>
            <person name="McGilp L."/>
            <person name="Shao M."/>
            <person name="Duquette J."/>
            <person name="Hirsch C.N."/>
            <person name="Kimball J."/>
        </authorList>
    </citation>
    <scope>NUCLEOTIDE SEQUENCE</scope>
    <source>
        <tissue evidence="1">Fresh leaf tissue</tissue>
    </source>
</reference>
<organism evidence="1 2">
    <name type="scientific">Zizania palustris</name>
    <name type="common">Northern wild rice</name>
    <dbReference type="NCBI Taxonomy" id="103762"/>
    <lineage>
        <taxon>Eukaryota</taxon>
        <taxon>Viridiplantae</taxon>
        <taxon>Streptophyta</taxon>
        <taxon>Embryophyta</taxon>
        <taxon>Tracheophyta</taxon>
        <taxon>Spermatophyta</taxon>
        <taxon>Magnoliopsida</taxon>
        <taxon>Liliopsida</taxon>
        <taxon>Poales</taxon>
        <taxon>Poaceae</taxon>
        <taxon>BOP clade</taxon>
        <taxon>Oryzoideae</taxon>
        <taxon>Oryzeae</taxon>
        <taxon>Zizaniinae</taxon>
        <taxon>Zizania</taxon>
    </lineage>
</organism>
<keyword evidence="2" id="KW-1185">Reference proteome</keyword>
<name>A0A8J5VJ93_ZIZPA</name>
<sequence length="73" mass="8092">MPLLRASNRTKKKIRACKQEVKGGAAPASIRVSGSRRVHPVGGDIRDPPLLRGHFVLISFQRVTLEDTCPWKS</sequence>
<proteinExistence type="predicted"/>
<protein>
    <submittedName>
        <fullName evidence="1">Uncharacterized protein</fullName>
    </submittedName>
</protein>
<dbReference type="AlphaFoldDB" id="A0A8J5VJ93"/>
<evidence type="ECO:0000313" key="1">
    <source>
        <dbReference type="EMBL" id="KAG8069810.1"/>
    </source>
</evidence>
<evidence type="ECO:0000313" key="2">
    <source>
        <dbReference type="Proteomes" id="UP000729402"/>
    </source>
</evidence>